<feature type="coiled-coil region" evidence="1">
    <location>
        <begin position="24"/>
        <end position="51"/>
    </location>
</feature>
<evidence type="ECO:0000256" key="2">
    <source>
        <dbReference type="SAM" id="MobiDB-lite"/>
    </source>
</evidence>
<accession>A0A0J7N8X8</accession>
<feature type="compositionally biased region" description="Basic and acidic residues" evidence="2">
    <location>
        <begin position="65"/>
        <end position="96"/>
    </location>
</feature>
<feature type="region of interest" description="Disordered" evidence="2">
    <location>
        <begin position="51"/>
        <end position="98"/>
    </location>
</feature>
<gene>
    <name evidence="3" type="ORF">RF55_11311</name>
</gene>
<feature type="compositionally biased region" description="Polar residues" evidence="2">
    <location>
        <begin position="192"/>
        <end position="201"/>
    </location>
</feature>
<dbReference type="AlphaFoldDB" id="A0A0J7N8X8"/>
<protein>
    <submittedName>
        <fullName evidence="3">Uncharacterized protein</fullName>
    </submittedName>
</protein>
<evidence type="ECO:0000313" key="4">
    <source>
        <dbReference type="Proteomes" id="UP000036403"/>
    </source>
</evidence>
<feature type="region of interest" description="Disordered" evidence="2">
    <location>
        <begin position="174"/>
        <end position="231"/>
    </location>
</feature>
<keyword evidence="1" id="KW-0175">Coiled coil</keyword>
<reference evidence="3 4" key="1">
    <citation type="submission" date="2015-04" db="EMBL/GenBank/DDBJ databases">
        <title>Lasius niger genome sequencing.</title>
        <authorList>
            <person name="Konorov E.A."/>
            <person name="Nikitin M.A."/>
            <person name="Kirill M.V."/>
            <person name="Chang P."/>
        </authorList>
    </citation>
    <scope>NUCLEOTIDE SEQUENCE [LARGE SCALE GENOMIC DNA]</scope>
    <source>
        <tissue evidence="3">Whole</tissue>
    </source>
</reference>
<keyword evidence="4" id="KW-1185">Reference proteome</keyword>
<feature type="compositionally biased region" description="Basic residues" evidence="2">
    <location>
        <begin position="205"/>
        <end position="231"/>
    </location>
</feature>
<dbReference type="Proteomes" id="UP000036403">
    <property type="component" value="Unassembled WGS sequence"/>
</dbReference>
<proteinExistence type="predicted"/>
<dbReference type="PaxDb" id="67767-A0A0J7N8X8"/>
<comment type="caution">
    <text evidence="3">The sequence shown here is derived from an EMBL/GenBank/DDBJ whole genome shotgun (WGS) entry which is preliminary data.</text>
</comment>
<name>A0A0J7N8X8_LASNI</name>
<sequence length="231" mass="26086">MCAAATALAIRAQNPADVPIDEQLRDLRTDIAKLRHQNKTANLLLEKYKKENSGKKALGTATTPKAKEEERKKARKGCEEASLLPEDREASTHQEESGISLPHVCWEIPGPSRMEEEEKDVVMEEDTEPLATWNPSPTNVLSQTVGKAMGGGKEQQEQFWVKMEGMVERLLDNRLGVTPNSHDQWKREKLRATNSPQQTSAKPGPPRRRTKGGTAKKRRREGRGNRWRRPH</sequence>
<dbReference type="EMBL" id="LBMM01008162">
    <property type="protein sequence ID" value="KMQ89095.1"/>
    <property type="molecule type" value="Genomic_DNA"/>
</dbReference>
<organism evidence="3 4">
    <name type="scientific">Lasius niger</name>
    <name type="common">Black garden ant</name>
    <dbReference type="NCBI Taxonomy" id="67767"/>
    <lineage>
        <taxon>Eukaryota</taxon>
        <taxon>Metazoa</taxon>
        <taxon>Ecdysozoa</taxon>
        <taxon>Arthropoda</taxon>
        <taxon>Hexapoda</taxon>
        <taxon>Insecta</taxon>
        <taxon>Pterygota</taxon>
        <taxon>Neoptera</taxon>
        <taxon>Endopterygota</taxon>
        <taxon>Hymenoptera</taxon>
        <taxon>Apocrita</taxon>
        <taxon>Aculeata</taxon>
        <taxon>Formicoidea</taxon>
        <taxon>Formicidae</taxon>
        <taxon>Formicinae</taxon>
        <taxon>Lasius</taxon>
        <taxon>Lasius</taxon>
    </lineage>
</organism>
<evidence type="ECO:0000313" key="3">
    <source>
        <dbReference type="EMBL" id="KMQ89095.1"/>
    </source>
</evidence>
<evidence type="ECO:0000256" key="1">
    <source>
        <dbReference type="SAM" id="Coils"/>
    </source>
</evidence>